<dbReference type="InterPro" id="IPR029058">
    <property type="entry name" value="AB_hydrolase_fold"/>
</dbReference>
<dbReference type="SUPFAM" id="SSF53474">
    <property type="entry name" value="alpha/beta-Hydrolases"/>
    <property type="match status" value="1"/>
</dbReference>
<protein>
    <submittedName>
        <fullName evidence="1">Lecithin-cholesterol acyltransferase-like 1</fullName>
    </submittedName>
</protein>
<accession>A0A0C2M0X0</accession>
<dbReference type="PANTHER" id="PTHR11440">
    <property type="entry name" value="LECITHIN-CHOLESTEROL ACYLTRANSFERASE-RELATED"/>
    <property type="match status" value="1"/>
</dbReference>
<dbReference type="OrthoDB" id="190846at2759"/>
<dbReference type="EMBL" id="JWZT01005527">
    <property type="protein sequence ID" value="KII60645.1"/>
    <property type="molecule type" value="Genomic_DNA"/>
</dbReference>
<sequence>MVNQNGVETRLEDDFGKCKIETSKIIDNFFNRRSCKDMVTLLNETGYPIEEIYTANYDFRHIGGFIAIIFSDSREMTKFFSQLDELITEITRLNSKIILVSVGTGGPLVSHYLKARSQYWKRTHLDSWYSIDGPFGGSFIMHLSNIVSSNYFWPFYLSKTRLHEFLSTLPISYFLLPSSAVFKEEVNQY</sequence>
<evidence type="ECO:0000313" key="2">
    <source>
        <dbReference type="Proteomes" id="UP000031668"/>
    </source>
</evidence>
<gene>
    <name evidence="1" type="ORF">RF11_03457</name>
</gene>
<dbReference type="Proteomes" id="UP000031668">
    <property type="component" value="Unassembled WGS sequence"/>
</dbReference>
<name>A0A0C2M0X0_THEKT</name>
<dbReference type="GO" id="GO:0008374">
    <property type="term" value="F:O-acyltransferase activity"/>
    <property type="evidence" value="ECO:0007669"/>
    <property type="project" value="InterPro"/>
</dbReference>
<proteinExistence type="predicted"/>
<dbReference type="Gene3D" id="3.40.50.1820">
    <property type="entry name" value="alpha/beta hydrolase"/>
    <property type="match status" value="1"/>
</dbReference>
<keyword evidence="1" id="KW-0808">Transferase</keyword>
<reference evidence="1 2" key="1">
    <citation type="journal article" date="2014" name="Genome Biol. Evol.">
        <title>The genome of the myxosporean Thelohanellus kitauei shows adaptations to nutrient acquisition within its fish host.</title>
        <authorList>
            <person name="Yang Y."/>
            <person name="Xiong J."/>
            <person name="Zhou Z."/>
            <person name="Huo F."/>
            <person name="Miao W."/>
            <person name="Ran C."/>
            <person name="Liu Y."/>
            <person name="Zhang J."/>
            <person name="Feng J."/>
            <person name="Wang M."/>
            <person name="Wang M."/>
            <person name="Wang L."/>
            <person name="Yao B."/>
        </authorList>
    </citation>
    <scope>NUCLEOTIDE SEQUENCE [LARGE SCALE GENOMIC DNA]</scope>
    <source>
        <strain evidence="1">Wuqing</strain>
    </source>
</reference>
<dbReference type="GO" id="GO:0006629">
    <property type="term" value="P:lipid metabolic process"/>
    <property type="evidence" value="ECO:0007669"/>
    <property type="project" value="InterPro"/>
</dbReference>
<keyword evidence="1" id="KW-0012">Acyltransferase</keyword>
<dbReference type="InterPro" id="IPR003386">
    <property type="entry name" value="LACT/PDAT_acylTrfase"/>
</dbReference>
<evidence type="ECO:0000313" key="1">
    <source>
        <dbReference type="EMBL" id="KII60645.1"/>
    </source>
</evidence>
<comment type="caution">
    <text evidence="1">The sequence shown here is derived from an EMBL/GenBank/DDBJ whole genome shotgun (WGS) entry which is preliminary data.</text>
</comment>
<keyword evidence="2" id="KW-1185">Reference proteome</keyword>
<dbReference type="Pfam" id="PF02450">
    <property type="entry name" value="LCAT"/>
    <property type="match status" value="1"/>
</dbReference>
<organism evidence="1 2">
    <name type="scientific">Thelohanellus kitauei</name>
    <name type="common">Myxosporean</name>
    <dbReference type="NCBI Taxonomy" id="669202"/>
    <lineage>
        <taxon>Eukaryota</taxon>
        <taxon>Metazoa</taxon>
        <taxon>Cnidaria</taxon>
        <taxon>Myxozoa</taxon>
        <taxon>Myxosporea</taxon>
        <taxon>Bivalvulida</taxon>
        <taxon>Platysporina</taxon>
        <taxon>Myxobolidae</taxon>
        <taxon>Thelohanellus</taxon>
    </lineage>
</organism>
<dbReference type="AlphaFoldDB" id="A0A0C2M0X0"/>